<name>A0ABV7FR70_9ALTE</name>
<dbReference type="RefSeq" id="WP_376920051.1">
    <property type="nucleotide sequence ID" value="NZ_JBHRSW010000015.1"/>
</dbReference>
<organism evidence="3 4">
    <name type="scientific">Agaribacter flavus</name>
    <dbReference type="NCBI Taxonomy" id="1902781"/>
    <lineage>
        <taxon>Bacteria</taxon>
        <taxon>Pseudomonadati</taxon>
        <taxon>Pseudomonadota</taxon>
        <taxon>Gammaproteobacteria</taxon>
        <taxon>Alteromonadales</taxon>
        <taxon>Alteromonadaceae</taxon>
        <taxon>Agaribacter</taxon>
    </lineage>
</organism>
<dbReference type="InterPro" id="IPR021104">
    <property type="entry name" value="KfrA_DNA-bd_N"/>
</dbReference>
<dbReference type="Pfam" id="PF11740">
    <property type="entry name" value="KfrA_N"/>
    <property type="match status" value="1"/>
</dbReference>
<keyword evidence="3" id="KW-0238">DNA-binding</keyword>
<comment type="caution">
    <text evidence="3">The sequence shown here is derived from an EMBL/GenBank/DDBJ whole genome shotgun (WGS) entry which is preliminary data.</text>
</comment>
<evidence type="ECO:0000256" key="1">
    <source>
        <dbReference type="SAM" id="MobiDB-lite"/>
    </source>
</evidence>
<evidence type="ECO:0000313" key="4">
    <source>
        <dbReference type="Proteomes" id="UP001595478"/>
    </source>
</evidence>
<dbReference type="EMBL" id="JBHRSW010000015">
    <property type="protein sequence ID" value="MFC3121921.1"/>
    <property type="molecule type" value="Genomic_DNA"/>
</dbReference>
<feature type="region of interest" description="Disordered" evidence="1">
    <location>
        <begin position="48"/>
        <end position="71"/>
    </location>
</feature>
<accession>A0ABV7FR70</accession>
<feature type="domain" description="KfrA N-terminal DNA-binding" evidence="2">
    <location>
        <begin position="7"/>
        <end position="76"/>
    </location>
</feature>
<evidence type="ECO:0000313" key="3">
    <source>
        <dbReference type="EMBL" id="MFC3121921.1"/>
    </source>
</evidence>
<gene>
    <name evidence="3" type="ORF">ACFOHL_09840</name>
</gene>
<keyword evidence="4" id="KW-1185">Reference proteome</keyword>
<reference evidence="4" key="1">
    <citation type="journal article" date="2019" name="Int. J. Syst. Evol. Microbiol.">
        <title>The Global Catalogue of Microorganisms (GCM) 10K type strain sequencing project: providing services to taxonomists for standard genome sequencing and annotation.</title>
        <authorList>
            <consortium name="The Broad Institute Genomics Platform"/>
            <consortium name="The Broad Institute Genome Sequencing Center for Infectious Disease"/>
            <person name="Wu L."/>
            <person name="Ma J."/>
        </authorList>
    </citation>
    <scope>NUCLEOTIDE SEQUENCE [LARGE SCALE GENOMIC DNA]</scope>
    <source>
        <strain evidence="4">KCTC 52473</strain>
    </source>
</reference>
<evidence type="ECO:0000259" key="2">
    <source>
        <dbReference type="Pfam" id="PF11740"/>
    </source>
</evidence>
<dbReference type="GO" id="GO:0003677">
    <property type="term" value="F:DNA binding"/>
    <property type="evidence" value="ECO:0007669"/>
    <property type="project" value="UniProtKB-KW"/>
</dbReference>
<proteinExistence type="predicted"/>
<sequence>MHPEIQLVIDCCTALHANGKKPTVGSVKSKLGNQVSLPAIITGLKQWPIAPQPKKEAKPSRPAPTAQTTDERIQKLEARVQLLEMQLSALLPAKAKPI</sequence>
<dbReference type="Proteomes" id="UP001595478">
    <property type="component" value="Unassembled WGS sequence"/>
</dbReference>
<protein>
    <submittedName>
        <fullName evidence="3">DNA-binding protein</fullName>
    </submittedName>
</protein>